<gene>
    <name evidence="1" type="ORF">BDW42DRAFT_166033</name>
</gene>
<accession>A0A2J5HZ48</accession>
<proteinExistence type="predicted"/>
<dbReference type="AlphaFoldDB" id="A0A2J5HZ48"/>
<protein>
    <submittedName>
        <fullName evidence="1">Uncharacterized protein</fullName>
    </submittedName>
</protein>
<dbReference type="EMBL" id="KZ559524">
    <property type="protein sequence ID" value="PLN82753.1"/>
    <property type="molecule type" value="Genomic_DNA"/>
</dbReference>
<sequence>MSGVIIRVGPGYFQYFPGGLAIPRLPGILSLNEVGYYQFVFRMYSRMMRNF</sequence>
<organism evidence="1 2">
    <name type="scientific">Aspergillus taichungensis</name>
    <dbReference type="NCBI Taxonomy" id="482145"/>
    <lineage>
        <taxon>Eukaryota</taxon>
        <taxon>Fungi</taxon>
        <taxon>Dikarya</taxon>
        <taxon>Ascomycota</taxon>
        <taxon>Pezizomycotina</taxon>
        <taxon>Eurotiomycetes</taxon>
        <taxon>Eurotiomycetidae</taxon>
        <taxon>Eurotiales</taxon>
        <taxon>Aspergillaceae</taxon>
        <taxon>Aspergillus</taxon>
        <taxon>Aspergillus subgen. Circumdati</taxon>
    </lineage>
</organism>
<evidence type="ECO:0000313" key="2">
    <source>
        <dbReference type="Proteomes" id="UP000235023"/>
    </source>
</evidence>
<evidence type="ECO:0000313" key="1">
    <source>
        <dbReference type="EMBL" id="PLN82753.1"/>
    </source>
</evidence>
<name>A0A2J5HZ48_9EURO</name>
<reference evidence="2" key="1">
    <citation type="submission" date="2017-12" db="EMBL/GenBank/DDBJ databases">
        <authorList>
            <consortium name="DOE Joint Genome Institute"/>
            <person name="Mondo S.J."/>
            <person name="Kjaerbolling I."/>
            <person name="Vesth T.C."/>
            <person name="Frisvad J.C."/>
            <person name="Nybo J.L."/>
            <person name="Theobald S."/>
            <person name="Kuo A."/>
            <person name="Bowyer P."/>
            <person name="Matsuda Y."/>
            <person name="Lyhne E.K."/>
            <person name="Kogle M.E."/>
            <person name="Clum A."/>
            <person name="Lipzen A."/>
            <person name="Salamov A."/>
            <person name="Ngan C.Y."/>
            <person name="Daum C."/>
            <person name="Chiniquy J."/>
            <person name="Barry K."/>
            <person name="LaButti K."/>
            <person name="Haridas S."/>
            <person name="Simmons B.A."/>
            <person name="Magnuson J.K."/>
            <person name="Mortensen U.H."/>
            <person name="Larsen T.O."/>
            <person name="Grigoriev I.V."/>
            <person name="Baker S.E."/>
            <person name="Andersen M.R."/>
            <person name="Nordberg H.P."/>
            <person name="Cantor M.N."/>
            <person name="Hua S.X."/>
        </authorList>
    </citation>
    <scope>NUCLEOTIDE SEQUENCE [LARGE SCALE GENOMIC DNA]</scope>
    <source>
        <strain evidence="2">IBT 19404</strain>
    </source>
</reference>
<keyword evidence="2" id="KW-1185">Reference proteome</keyword>
<dbReference type="Proteomes" id="UP000235023">
    <property type="component" value="Unassembled WGS sequence"/>
</dbReference>